<dbReference type="AlphaFoldDB" id="A0A3N4R225"/>
<name>A0A3N4R225_9ACTN</name>
<dbReference type="EMBL" id="RKQG01000004">
    <property type="protein sequence ID" value="RPE27242.1"/>
    <property type="molecule type" value="Genomic_DNA"/>
</dbReference>
<feature type="compositionally biased region" description="Pro residues" evidence="1">
    <location>
        <begin position="138"/>
        <end position="155"/>
    </location>
</feature>
<evidence type="ECO:0000256" key="1">
    <source>
        <dbReference type="SAM" id="MobiDB-lite"/>
    </source>
</evidence>
<keyword evidence="4" id="KW-1185">Reference proteome</keyword>
<gene>
    <name evidence="2" type="ORF">EDD38_7386</name>
    <name evidence="3" type="ORF">EDD38_7519</name>
</gene>
<protein>
    <submittedName>
        <fullName evidence="2">Uncharacterized protein</fullName>
    </submittedName>
</protein>
<dbReference type="RefSeq" id="WP_123821600.1">
    <property type="nucleotide sequence ID" value="NZ_RKQG01000004.1"/>
</dbReference>
<organism evidence="2 4">
    <name type="scientific">Kitasatospora cineracea</name>
    <dbReference type="NCBI Taxonomy" id="88074"/>
    <lineage>
        <taxon>Bacteria</taxon>
        <taxon>Bacillati</taxon>
        <taxon>Actinomycetota</taxon>
        <taxon>Actinomycetes</taxon>
        <taxon>Kitasatosporales</taxon>
        <taxon>Streptomycetaceae</taxon>
        <taxon>Kitasatospora</taxon>
    </lineage>
</organism>
<comment type="caution">
    <text evidence="2">The sequence shown here is derived from an EMBL/GenBank/DDBJ whole genome shotgun (WGS) entry which is preliminary data.</text>
</comment>
<evidence type="ECO:0000313" key="3">
    <source>
        <dbReference type="EMBL" id="RPE27374.1"/>
    </source>
</evidence>
<dbReference type="EMBL" id="RKQG01000004">
    <property type="protein sequence ID" value="RPE27374.1"/>
    <property type="molecule type" value="Genomic_DNA"/>
</dbReference>
<sequence length="155" mass="17208">MNEGTFDALTLAQIRQELAQLVAMADTTGRPKPDVINPPGHAMAGWEWRIAQDVQVDRFRPPLWLVRTIDDSEVRDCLYVAEPDPYRAYDWLQGLDFTAMSPTDARRLAMALLAAADRVDAQNTAVPSLVDRRQKKAGPPPPGHGPYRPPAPRPA</sequence>
<evidence type="ECO:0000313" key="4">
    <source>
        <dbReference type="Proteomes" id="UP000266906"/>
    </source>
</evidence>
<evidence type="ECO:0000313" key="2">
    <source>
        <dbReference type="EMBL" id="RPE27242.1"/>
    </source>
</evidence>
<accession>A0A3N4R225</accession>
<dbReference type="Proteomes" id="UP000266906">
    <property type="component" value="Unassembled WGS sequence"/>
</dbReference>
<feature type="region of interest" description="Disordered" evidence="1">
    <location>
        <begin position="123"/>
        <end position="155"/>
    </location>
</feature>
<proteinExistence type="predicted"/>
<reference evidence="2 4" key="1">
    <citation type="submission" date="2018-11" db="EMBL/GenBank/DDBJ databases">
        <title>Sequencing the genomes of 1000 actinobacteria strains.</title>
        <authorList>
            <person name="Klenk H.-P."/>
        </authorList>
    </citation>
    <scope>NUCLEOTIDE SEQUENCE [LARGE SCALE GENOMIC DNA]</scope>
    <source>
        <strain evidence="2 4">DSM 44781</strain>
    </source>
</reference>